<dbReference type="InterPro" id="IPR029063">
    <property type="entry name" value="SAM-dependent_MTases_sf"/>
</dbReference>
<keyword evidence="1 5" id="KW-0489">Methyltransferase</keyword>
<feature type="binding site" evidence="5">
    <location>
        <position position="342"/>
    </location>
    <ligand>
        <name>S-adenosyl-L-methionine</name>
        <dbReference type="ChEBI" id="CHEBI:59789"/>
    </ligand>
</feature>
<dbReference type="PANTHER" id="PTHR22807">
    <property type="entry name" value="NOP2 YEAST -RELATED NOL1/NOP2/FMU SUN DOMAIN-CONTAINING"/>
    <property type="match status" value="1"/>
</dbReference>
<dbReference type="OrthoDB" id="9810297at2"/>
<keyword evidence="4 5" id="KW-0694">RNA-binding</keyword>
<evidence type="ECO:0000256" key="5">
    <source>
        <dbReference type="PROSITE-ProRule" id="PRU01023"/>
    </source>
</evidence>
<dbReference type="Pfam" id="PF01189">
    <property type="entry name" value="Methyltr_RsmB-F"/>
    <property type="match status" value="1"/>
</dbReference>
<dbReference type="EMBL" id="FSRG01000004">
    <property type="protein sequence ID" value="SIN87006.1"/>
    <property type="molecule type" value="Genomic_DNA"/>
</dbReference>
<dbReference type="InterPro" id="IPR023267">
    <property type="entry name" value="RCMT"/>
</dbReference>
<evidence type="ECO:0000256" key="2">
    <source>
        <dbReference type="ARBA" id="ARBA00022679"/>
    </source>
</evidence>
<dbReference type="SUPFAM" id="SSF53335">
    <property type="entry name" value="S-adenosyl-L-methionine-dependent methyltransferases"/>
    <property type="match status" value="1"/>
</dbReference>
<sequence length="442" mass="49407">MARRKDSALPPARSVALEVISQVLDKGRDVQAALDYQLNNQKITSQDSALCTELVYGFLRYKGRIEALLGLFLKDSSKLPKKAASVMGLAAYEMLYLDRIPVYASVDWCVGYVKKRFSLGLGKLTNAVLRNLDRMGEKAHDMESIRKERMSDTALLAAWHSMPEWIVNAWMEAYGEERTQVLLANAQKHAPLGIRVNQTFEAAMDLVNELTEDGKSVETIGYGVMYPAGSQPAELKTMINDGLISRQSMASQEVLREAHPETWEGPVWDCCCGRGGKTYALLEQDVDVTFASDTSRKRLLGMREEAERLAMYPPESLLMSAAEPPKKGSPLQEDPPATILADVPCSGFGTLSRRPDVRYHRTTEGVSDLVEVQKAIMENTFSVLKGGGLLVYMTCTINPDENEKQVQAFLERHPEAKLEKEWHTPDDSPYGEYFYVALLRKP</sequence>
<dbReference type="InterPro" id="IPR035926">
    <property type="entry name" value="NusB-like_sf"/>
</dbReference>
<dbReference type="Gene3D" id="3.30.70.1170">
    <property type="entry name" value="Sun protein, domain 3"/>
    <property type="match status" value="1"/>
</dbReference>
<evidence type="ECO:0000259" key="6">
    <source>
        <dbReference type="PROSITE" id="PS51686"/>
    </source>
</evidence>
<keyword evidence="3 5" id="KW-0949">S-adenosyl-L-methionine</keyword>
<evidence type="ECO:0000256" key="1">
    <source>
        <dbReference type="ARBA" id="ARBA00022603"/>
    </source>
</evidence>
<dbReference type="AlphaFoldDB" id="A0A1N6EVG8"/>
<feature type="binding site" evidence="5">
    <location>
        <position position="293"/>
    </location>
    <ligand>
        <name>S-adenosyl-L-methionine</name>
        <dbReference type="ChEBI" id="CHEBI:59789"/>
    </ligand>
</feature>
<dbReference type="Gene3D" id="1.10.940.10">
    <property type="entry name" value="NusB-like"/>
    <property type="match status" value="1"/>
</dbReference>
<dbReference type="Pfam" id="PF01029">
    <property type="entry name" value="NusB"/>
    <property type="match status" value="1"/>
</dbReference>
<dbReference type="InterPro" id="IPR006027">
    <property type="entry name" value="NusB_RsmB_TIM44"/>
</dbReference>
<feature type="domain" description="SAM-dependent MTase RsmB/NOP-type" evidence="6">
    <location>
        <begin position="170"/>
        <end position="442"/>
    </location>
</feature>
<organism evidence="7 8">
    <name type="scientific">Halodesulfovibrio marinisediminis DSM 17456</name>
    <dbReference type="NCBI Taxonomy" id="1121457"/>
    <lineage>
        <taxon>Bacteria</taxon>
        <taxon>Pseudomonadati</taxon>
        <taxon>Thermodesulfobacteriota</taxon>
        <taxon>Desulfovibrionia</taxon>
        <taxon>Desulfovibrionales</taxon>
        <taxon>Desulfovibrionaceae</taxon>
        <taxon>Halodesulfovibrio</taxon>
    </lineage>
</organism>
<dbReference type="PRINTS" id="PR02008">
    <property type="entry name" value="RCMTFAMILY"/>
</dbReference>
<dbReference type="STRING" id="1121457.SAMN02745161_0936"/>
<dbReference type="PANTHER" id="PTHR22807:SF53">
    <property type="entry name" value="RIBOSOMAL RNA SMALL SUBUNIT METHYLTRANSFERASE B-RELATED"/>
    <property type="match status" value="1"/>
</dbReference>
<gene>
    <name evidence="7" type="ORF">SAMN02745161_0936</name>
</gene>
<evidence type="ECO:0000256" key="4">
    <source>
        <dbReference type="ARBA" id="ARBA00022884"/>
    </source>
</evidence>
<comment type="caution">
    <text evidence="5">Lacks conserved residue(s) required for the propagation of feature annotation.</text>
</comment>
<feature type="active site" description="Nucleophile" evidence="5">
    <location>
        <position position="395"/>
    </location>
</feature>
<dbReference type="GO" id="GO:0008173">
    <property type="term" value="F:RNA methyltransferase activity"/>
    <property type="evidence" value="ECO:0007669"/>
    <property type="project" value="InterPro"/>
</dbReference>
<dbReference type="Proteomes" id="UP000184694">
    <property type="component" value="Unassembled WGS sequence"/>
</dbReference>
<evidence type="ECO:0000256" key="3">
    <source>
        <dbReference type="ARBA" id="ARBA00022691"/>
    </source>
</evidence>
<accession>A0A1N6EVG8</accession>
<dbReference type="GO" id="GO:0006355">
    <property type="term" value="P:regulation of DNA-templated transcription"/>
    <property type="evidence" value="ECO:0007669"/>
    <property type="project" value="InterPro"/>
</dbReference>
<protein>
    <submittedName>
        <fullName evidence="7">16S rRNA (Cytosine967-C5)-methyltransferase</fullName>
    </submittedName>
</protein>
<name>A0A1N6EVG8_9BACT</name>
<evidence type="ECO:0000313" key="7">
    <source>
        <dbReference type="EMBL" id="SIN87006.1"/>
    </source>
</evidence>
<dbReference type="PROSITE" id="PS51686">
    <property type="entry name" value="SAM_MT_RSMB_NOP"/>
    <property type="match status" value="1"/>
</dbReference>
<comment type="similarity">
    <text evidence="5">Belongs to the class I-like SAM-binding methyltransferase superfamily. RsmB/NOP family.</text>
</comment>
<dbReference type="Pfam" id="PF22458">
    <property type="entry name" value="RsmF-B_ferredox"/>
    <property type="match status" value="1"/>
</dbReference>
<evidence type="ECO:0000313" key="8">
    <source>
        <dbReference type="Proteomes" id="UP000184694"/>
    </source>
</evidence>
<dbReference type="InterPro" id="IPR049560">
    <property type="entry name" value="MeTrfase_RsmB-F_NOP2_cat"/>
</dbReference>
<dbReference type="InterPro" id="IPR001678">
    <property type="entry name" value="MeTrfase_RsmB-F_NOP2_dom"/>
</dbReference>
<dbReference type="GO" id="GO:0003723">
    <property type="term" value="F:RNA binding"/>
    <property type="evidence" value="ECO:0007669"/>
    <property type="project" value="UniProtKB-UniRule"/>
</dbReference>
<reference evidence="8" key="1">
    <citation type="submission" date="2016-11" db="EMBL/GenBank/DDBJ databases">
        <authorList>
            <person name="Varghese N."/>
            <person name="Submissions S."/>
        </authorList>
    </citation>
    <scope>NUCLEOTIDE SEQUENCE [LARGE SCALE GENOMIC DNA]</scope>
    <source>
        <strain evidence="8">DSM 17456</strain>
    </source>
</reference>
<proteinExistence type="inferred from homology"/>
<dbReference type="GO" id="GO:0001510">
    <property type="term" value="P:RNA methylation"/>
    <property type="evidence" value="ECO:0007669"/>
    <property type="project" value="InterPro"/>
</dbReference>
<dbReference type="SUPFAM" id="SSF48013">
    <property type="entry name" value="NusB-like"/>
    <property type="match status" value="1"/>
</dbReference>
<dbReference type="InterPro" id="IPR054728">
    <property type="entry name" value="RsmB-like_ferredoxin"/>
</dbReference>
<dbReference type="RefSeq" id="WP_074215805.1">
    <property type="nucleotide sequence ID" value="NZ_FSRG01000004.1"/>
</dbReference>
<keyword evidence="8" id="KW-1185">Reference proteome</keyword>
<dbReference type="Gene3D" id="3.40.50.150">
    <property type="entry name" value="Vaccinia Virus protein VP39"/>
    <property type="match status" value="1"/>
</dbReference>
<keyword evidence="2 5" id="KW-0808">Transferase</keyword>